<protein>
    <submittedName>
        <fullName evidence="6">LPS export ABC transporter protein LptC</fullName>
    </submittedName>
</protein>
<evidence type="ECO:0000256" key="1">
    <source>
        <dbReference type="ARBA" id="ARBA00022475"/>
    </source>
</evidence>
<dbReference type="GO" id="GO:0015221">
    <property type="term" value="F:lipopolysaccharide transmembrane transporter activity"/>
    <property type="evidence" value="ECO:0007669"/>
    <property type="project" value="InterPro"/>
</dbReference>
<proteinExistence type="predicted"/>
<dbReference type="InterPro" id="IPR052363">
    <property type="entry name" value="LPS_export_LptC"/>
</dbReference>
<dbReference type="Gene3D" id="2.60.450.10">
    <property type="entry name" value="Lipopolysaccharide (LPS) transport protein A like domain"/>
    <property type="match status" value="1"/>
</dbReference>
<gene>
    <name evidence="6" type="ORF">EV695_1256</name>
</gene>
<dbReference type="PANTHER" id="PTHR37481:SF1">
    <property type="entry name" value="LIPOPOLYSACCHARIDE EXPORT SYSTEM PROTEIN LPTC"/>
    <property type="match status" value="1"/>
</dbReference>
<evidence type="ECO:0000256" key="4">
    <source>
        <dbReference type="ARBA" id="ARBA00022989"/>
    </source>
</evidence>
<comment type="caution">
    <text evidence="6">The sequence shown here is derived from an EMBL/GenBank/DDBJ whole genome shotgun (WGS) entry which is preliminary data.</text>
</comment>
<dbReference type="GO" id="GO:0005886">
    <property type="term" value="C:plasma membrane"/>
    <property type="evidence" value="ECO:0007669"/>
    <property type="project" value="InterPro"/>
</dbReference>
<keyword evidence="3" id="KW-0812">Transmembrane</keyword>
<accession>A0A4R1F2K1</accession>
<reference evidence="6 7" key="1">
    <citation type="submission" date="2019-03" db="EMBL/GenBank/DDBJ databases">
        <title>Genomic Encyclopedia of Type Strains, Phase IV (KMG-IV): sequencing the most valuable type-strain genomes for metagenomic binning, comparative biology and taxonomic classification.</title>
        <authorList>
            <person name="Goeker M."/>
        </authorList>
    </citation>
    <scope>NUCLEOTIDE SEQUENCE [LARGE SCALE GENOMIC DNA]</scope>
    <source>
        <strain evidence="6 7">DSM 24830</strain>
    </source>
</reference>
<keyword evidence="4" id="KW-1133">Transmembrane helix</keyword>
<dbReference type="PANTHER" id="PTHR37481">
    <property type="entry name" value="LIPOPOLYSACCHARIDE EXPORT SYSTEM PROTEIN LPTC"/>
    <property type="match status" value="1"/>
</dbReference>
<keyword evidence="1" id="KW-1003">Cell membrane</keyword>
<keyword evidence="5" id="KW-0472">Membrane</keyword>
<sequence length="188" mass="20993">MNRSGLLFLFLATVIALGFTWLNSTWLSFKGFSVSKNEKLIDYYLSDFSVLNTYPNGNMKYQIKGEHLVHQQSTGASQIFSPELIAKDTDGVVITLTAKKAEQAEKNGPINLNGDVIAIKDSPEVTKSFELLTRNLTYNPLIRELSSEEEITLNSVNGIIKGQGFNTKLDEEELRIHKNVQAILIPSK</sequence>
<organism evidence="6 7">
    <name type="scientific">Cocleimonas flava</name>
    <dbReference type="NCBI Taxonomy" id="634765"/>
    <lineage>
        <taxon>Bacteria</taxon>
        <taxon>Pseudomonadati</taxon>
        <taxon>Pseudomonadota</taxon>
        <taxon>Gammaproteobacteria</taxon>
        <taxon>Thiotrichales</taxon>
        <taxon>Thiotrichaceae</taxon>
        <taxon>Cocleimonas</taxon>
    </lineage>
</organism>
<dbReference type="Pfam" id="PF06835">
    <property type="entry name" value="LptC"/>
    <property type="match status" value="1"/>
</dbReference>
<dbReference type="NCBIfam" id="TIGR04409">
    <property type="entry name" value="LptC_YrbK"/>
    <property type="match status" value="1"/>
</dbReference>
<dbReference type="Proteomes" id="UP000294887">
    <property type="component" value="Unassembled WGS sequence"/>
</dbReference>
<dbReference type="EMBL" id="SMFQ01000003">
    <property type="protein sequence ID" value="TCJ86762.1"/>
    <property type="molecule type" value="Genomic_DNA"/>
</dbReference>
<keyword evidence="7" id="KW-1185">Reference proteome</keyword>
<dbReference type="GO" id="GO:0030288">
    <property type="term" value="C:outer membrane-bounded periplasmic space"/>
    <property type="evidence" value="ECO:0007669"/>
    <property type="project" value="TreeGrafter"/>
</dbReference>
<dbReference type="InterPro" id="IPR026265">
    <property type="entry name" value="LptC"/>
</dbReference>
<dbReference type="GO" id="GO:0017089">
    <property type="term" value="F:glycolipid transfer activity"/>
    <property type="evidence" value="ECO:0007669"/>
    <property type="project" value="TreeGrafter"/>
</dbReference>
<evidence type="ECO:0000313" key="6">
    <source>
        <dbReference type="EMBL" id="TCJ86762.1"/>
    </source>
</evidence>
<evidence type="ECO:0000256" key="2">
    <source>
        <dbReference type="ARBA" id="ARBA00022519"/>
    </source>
</evidence>
<dbReference type="InterPro" id="IPR010664">
    <property type="entry name" value="LipoPS_assembly_LptC-rel"/>
</dbReference>
<name>A0A4R1F2K1_9GAMM</name>
<keyword evidence="2" id="KW-0997">Cell inner membrane</keyword>
<evidence type="ECO:0000313" key="7">
    <source>
        <dbReference type="Proteomes" id="UP000294887"/>
    </source>
</evidence>
<dbReference type="OrthoDB" id="5624395at2"/>
<evidence type="ECO:0000256" key="5">
    <source>
        <dbReference type="ARBA" id="ARBA00023136"/>
    </source>
</evidence>
<dbReference type="AlphaFoldDB" id="A0A4R1F2K1"/>
<evidence type="ECO:0000256" key="3">
    <source>
        <dbReference type="ARBA" id="ARBA00022692"/>
    </source>
</evidence>